<dbReference type="AlphaFoldDB" id="A0A8H5Z5S9"/>
<organism evidence="2 3">
    <name type="scientific">Fusarium mundagurra</name>
    <dbReference type="NCBI Taxonomy" id="1567541"/>
    <lineage>
        <taxon>Eukaryota</taxon>
        <taxon>Fungi</taxon>
        <taxon>Dikarya</taxon>
        <taxon>Ascomycota</taxon>
        <taxon>Pezizomycotina</taxon>
        <taxon>Sordariomycetes</taxon>
        <taxon>Hypocreomycetidae</taxon>
        <taxon>Hypocreales</taxon>
        <taxon>Nectriaceae</taxon>
        <taxon>Fusarium</taxon>
        <taxon>Fusarium fujikuroi species complex</taxon>
    </lineage>
</organism>
<dbReference type="PANTHER" id="PTHR33112:SF16">
    <property type="entry name" value="HETEROKARYON INCOMPATIBILITY DOMAIN-CONTAINING PROTEIN"/>
    <property type="match status" value="1"/>
</dbReference>
<dbReference type="Proteomes" id="UP000544331">
    <property type="component" value="Unassembled WGS sequence"/>
</dbReference>
<name>A0A8H5Z5S9_9HYPO</name>
<dbReference type="PANTHER" id="PTHR33112">
    <property type="entry name" value="DOMAIN PROTEIN, PUTATIVE-RELATED"/>
    <property type="match status" value="1"/>
</dbReference>
<sequence>MATDGSPATSTITSILLSQSAGFAQESCEVCNALEELLDAKDFELELNKLQVYGYFCAFCAAHSPFFEWIKTRYNQHIDSLRKARILRHGAEYGLSYISFLRYGGGIPLIQPSDYKRGRYQTYEVLLHSKDSPGQYHRNAPVCVMDPEWIDLKIAKSWVEKCITEHTSECQSSGEKHVSPAWLIDTEDNRLVPGNDSLSFVALSYRWGSATSRQMDKKAFQDLMHPGSFAQDNDLLTPTVKDAIYTVRTIGERYLWVDAICLAPGDEEQLVKQLQLMGSIYASAKLTIVALDGDASTGLKGTNPKSSPRSLPDIFPWRNGKSIMVRHLPALSVHGTEASEYFARGWTYQEYTLSRRRLIFGNQQIHWQCSCASWHEDLPQHHDTAERSPTQAFPNIKKGWPDYKELLALLNEYNSRELKYPEDAFPAVNGLLSYLENYSFEQGFLFGLPRASFDAALMWSCYFGIANLSVPTRPGLSRRQQSDRRHSVLPDTYLPSWSWIGWQGADIRMLDREAQFLSWDSSSNSCEGVLADLLERSVLTIPITQWYSLSSADGTGKQPISTYPSVYKENPEISYDEDVWTVKEKIDGSLISPETGVTHVYEHVNFPGRGFFWPLPKASPEGSDRPTKLGQSPFISCHTKRAWFGAAQQRDYILKVRMDVHLGLFDAKRRLCGWLQLPNFKSLKTSPNFLTPIYEEEIERNRAKPPLAKEGTYLNPFPPRDMQLELVAICIRKYPEIDEDKEEMHLQEFYGVLWVEWTDGVAYRKGCGYVLKELWEEQDLEDVDLILG</sequence>
<feature type="domain" description="Heterokaryon incompatibility" evidence="1">
    <location>
        <begin position="200"/>
        <end position="350"/>
    </location>
</feature>
<proteinExistence type="predicted"/>
<comment type="caution">
    <text evidence="2">The sequence shown here is derived from an EMBL/GenBank/DDBJ whole genome shotgun (WGS) entry which is preliminary data.</text>
</comment>
<evidence type="ECO:0000259" key="1">
    <source>
        <dbReference type="Pfam" id="PF06985"/>
    </source>
</evidence>
<dbReference type="InterPro" id="IPR010730">
    <property type="entry name" value="HET"/>
</dbReference>
<evidence type="ECO:0000313" key="3">
    <source>
        <dbReference type="Proteomes" id="UP000544331"/>
    </source>
</evidence>
<evidence type="ECO:0000313" key="2">
    <source>
        <dbReference type="EMBL" id="KAF5725228.1"/>
    </source>
</evidence>
<dbReference type="Pfam" id="PF06985">
    <property type="entry name" value="HET"/>
    <property type="match status" value="1"/>
</dbReference>
<accession>A0A8H5Z5S9</accession>
<dbReference type="EMBL" id="JAAOAN010000002">
    <property type="protein sequence ID" value="KAF5725228.1"/>
    <property type="molecule type" value="Genomic_DNA"/>
</dbReference>
<keyword evidence="3" id="KW-1185">Reference proteome</keyword>
<reference evidence="2 3" key="1">
    <citation type="submission" date="2020-05" db="EMBL/GenBank/DDBJ databases">
        <title>Identification and distribution of gene clusters putatively required for synthesis of sphingolipid metabolism inhibitors in phylogenetically diverse species of the filamentous fungus Fusarium.</title>
        <authorList>
            <person name="Kim H.-S."/>
            <person name="Busman M."/>
            <person name="Brown D.W."/>
            <person name="Divon H."/>
            <person name="Uhlig S."/>
            <person name="Proctor R.H."/>
        </authorList>
    </citation>
    <scope>NUCLEOTIDE SEQUENCE [LARGE SCALE GENOMIC DNA]</scope>
    <source>
        <strain evidence="2 3">NRRL 66235</strain>
    </source>
</reference>
<protein>
    <recommendedName>
        <fullName evidence="1">Heterokaryon incompatibility domain-containing protein</fullName>
    </recommendedName>
</protein>
<dbReference type="OrthoDB" id="5135333at2759"/>
<gene>
    <name evidence="2" type="ORF">FMUND_20</name>
</gene>